<evidence type="ECO:0000256" key="8">
    <source>
        <dbReference type="PROSITE-ProRule" id="PRU10052"/>
    </source>
</evidence>
<dbReference type="Gene3D" id="2.160.20.10">
    <property type="entry name" value="Single-stranded right-handed beta-helix, Pectin lyase-like"/>
    <property type="match status" value="1"/>
</dbReference>
<feature type="active site" evidence="8">
    <location>
        <position position="312"/>
    </location>
</feature>
<keyword evidence="11" id="KW-1133">Transmembrane helix</keyword>
<dbReference type="GO" id="GO:0048046">
    <property type="term" value="C:apoplast"/>
    <property type="evidence" value="ECO:0007669"/>
    <property type="project" value="EnsemblPlants"/>
</dbReference>
<evidence type="ECO:0000256" key="2">
    <source>
        <dbReference type="ARBA" id="ARBA00008834"/>
    </source>
</evidence>
<keyword evidence="7" id="KW-0961">Cell wall biogenesis/degradation</keyword>
<dbReference type="InterPro" id="IPR011050">
    <property type="entry name" value="Pectin_lyase_fold/virulence"/>
</dbReference>
<keyword evidence="5 9" id="KW-0378">Hydrolase</keyword>
<dbReference type="HOGENOM" id="CLU_016031_2_1_1"/>
<evidence type="ECO:0000256" key="11">
    <source>
        <dbReference type="SAM" id="Phobius"/>
    </source>
</evidence>
<accession>W1NYN0</accession>
<dbReference type="SMART" id="SM00710">
    <property type="entry name" value="PbH1"/>
    <property type="match status" value="4"/>
</dbReference>
<dbReference type="FunFam" id="2.160.20.10:FF:000019">
    <property type="entry name" value="polygalacturonase At1g48100"/>
    <property type="match status" value="1"/>
</dbReference>
<dbReference type="PROSITE" id="PS00502">
    <property type="entry name" value="POLYGALACTURONASE"/>
    <property type="match status" value="1"/>
</dbReference>
<evidence type="ECO:0000256" key="7">
    <source>
        <dbReference type="ARBA" id="ARBA00023316"/>
    </source>
</evidence>
<evidence type="ECO:0000256" key="1">
    <source>
        <dbReference type="ARBA" id="ARBA00004191"/>
    </source>
</evidence>
<proteinExistence type="inferred from homology"/>
<dbReference type="InterPro" id="IPR006626">
    <property type="entry name" value="PbH1"/>
</dbReference>
<evidence type="ECO:0000256" key="6">
    <source>
        <dbReference type="ARBA" id="ARBA00023295"/>
    </source>
</evidence>
<comment type="similarity">
    <text evidence="2 9">Belongs to the glycosyl hydrolase 28 family.</text>
</comment>
<dbReference type="OMA" id="HIHHINC"/>
<evidence type="ECO:0000256" key="10">
    <source>
        <dbReference type="SAM" id="MobiDB-lite"/>
    </source>
</evidence>
<evidence type="ECO:0000256" key="9">
    <source>
        <dbReference type="RuleBase" id="RU361169"/>
    </source>
</evidence>
<dbReference type="EMBL" id="KI394487">
    <property type="protein sequence ID" value="ERN02697.1"/>
    <property type="molecule type" value="Genomic_DNA"/>
</dbReference>
<dbReference type="InterPro" id="IPR000743">
    <property type="entry name" value="Glyco_hydro_28"/>
</dbReference>
<dbReference type="GO" id="GO:0045490">
    <property type="term" value="P:pectin catabolic process"/>
    <property type="evidence" value="ECO:0007669"/>
    <property type="project" value="EnsemblPlants"/>
</dbReference>
<evidence type="ECO:0000256" key="5">
    <source>
        <dbReference type="ARBA" id="ARBA00022801"/>
    </source>
</evidence>
<keyword evidence="11" id="KW-0472">Membrane</keyword>
<feature type="region of interest" description="Disordered" evidence="10">
    <location>
        <begin position="52"/>
        <end position="79"/>
    </location>
</feature>
<dbReference type="GO" id="GO:0004650">
    <property type="term" value="F:polygalacturonase activity"/>
    <property type="evidence" value="ECO:0007669"/>
    <property type="project" value="EnsemblPlants"/>
</dbReference>
<dbReference type="eggNOG" id="ENOG502QPPR">
    <property type="taxonomic scope" value="Eukaryota"/>
</dbReference>
<protein>
    <recommendedName>
        <fullName evidence="14">Pectate lyase superfamily protein domain-containing protein</fullName>
    </recommendedName>
</protein>
<dbReference type="GO" id="GO:0052546">
    <property type="term" value="P:cell wall pectin metabolic process"/>
    <property type="evidence" value="ECO:0007669"/>
    <property type="project" value="EnsemblPlants"/>
</dbReference>
<keyword evidence="11" id="KW-0812">Transmembrane</keyword>
<evidence type="ECO:0000256" key="3">
    <source>
        <dbReference type="ARBA" id="ARBA00022512"/>
    </source>
</evidence>
<name>W1NYN0_AMBTC</name>
<evidence type="ECO:0000313" key="13">
    <source>
        <dbReference type="Proteomes" id="UP000017836"/>
    </source>
</evidence>
<reference evidence="13" key="1">
    <citation type="journal article" date="2013" name="Science">
        <title>The Amborella genome and the evolution of flowering plants.</title>
        <authorList>
            <consortium name="Amborella Genome Project"/>
        </authorList>
    </citation>
    <scope>NUCLEOTIDE SEQUENCE [LARGE SCALE GENOMIC DNA]</scope>
</reference>
<evidence type="ECO:0008006" key="14">
    <source>
        <dbReference type="Google" id="ProtNLM"/>
    </source>
</evidence>
<gene>
    <name evidence="12" type="ORF">AMTR_s00085p00112760</name>
</gene>
<organism evidence="12 13">
    <name type="scientific">Amborella trichopoda</name>
    <dbReference type="NCBI Taxonomy" id="13333"/>
    <lineage>
        <taxon>Eukaryota</taxon>
        <taxon>Viridiplantae</taxon>
        <taxon>Streptophyta</taxon>
        <taxon>Embryophyta</taxon>
        <taxon>Tracheophyta</taxon>
        <taxon>Spermatophyta</taxon>
        <taxon>Magnoliopsida</taxon>
        <taxon>Amborellales</taxon>
        <taxon>Amborellaceae</taxon>
        <taxon>Amborella</taxon>
    </lineage>
</organism>
<comment type="subcellular location">
    <subcellularLocation>
        <location evidence="1">Secreted</location>
        <location evidence="1">Cell wall</location>
    </subcellularLocation>
</comment>
<keyword evidence="4" id="KW-0964">Secreted</keyword>
<keyword evidence="13" id="KW-1185">Reference proteome</keyword>
<dbReference type="SUPFAM" id="SSF51126">
    <property type="entry name" value="Pectin lyase-like"/>
    <property type="match status" value="1"/>
</dbReference>
<dbReference type="Gramene" id="ERN02697">
    <property type="protein sequence ID" value="ERN02697"/>
    <property type="gene ID" value="AMTR_s00085p00112760"/>
</dbReference>
<dbReference type="STRING" id="13333.W1NYN0"/>
<evidence type="ECO:0000256" key="4">
    <source>
        <dbReference type="ARBA" id="ARBA00022525"/>
    </source>
</evidence>
<feature type="transmembrane region" description="Helical" evidence="11">
    <location>
        <begin position="27"/>
        <end position="47"/>
    </location>
</feature>
<dbReference type="PANTHER" id="PTHR31375">
    <property type="match status" value="1"/>
</dbReference>
<dbReference type="AlphaFoldDB" id="W1NYN0"/>
<keyword evidence="6 9" id="KW-0326">Glycosidase</keyword>
<evidence type="ECO:0000313" key="12">
    <source>
        <dbReference type="EMBL" id="ERN02697.1"/>
    </source>
</evidence>
<dbReference type="GO" id="GO:0060773">
    <property type="term" value="P:flower phyllotactic patterning"/>
    <property type="evidence" value="ECO:0007669"/>
    <property type="project" value="EnsemblPlants"/>
</dbReference>
<dbReference type="Proteomes" id="UP000017836">
    <property type="component" value="Unassembled WGS sequence"/>
</dbReference>
<dbReference type="GO" id="GO:0009826">
    <property type="term" value="P:unidimensional cell growth"/>
    <property type="evidence" value="ECO:0007669"/>
    <property type="project" value="EnsemblPlants"/>
</dbReference>
<dbReference type="Pfam" id="PF00295">
    <property type="entry name" value="Glyco_hydro_28"/>
    <property type="match status" value="1"/>
</dbReference>
<dbReference type="InterPro" id="IPR012334">
    <property type="entry name" value="Pectin_lyas_fold"/>
</dbReference>
<sequence>MTSTLLCQSLKTLPIQKEMVKKCPFPLVFFVLIGFLILGSSPLLVEARSKAHKHHKKRGSESKKDSPVSLPTPPPYYGSYQPTRTIFDILSFGAKGDGVSDDSKSLLAAWRAACKVGSAIVEIPSEFRFLISAVTLQGPCMPQLVLQIDGTVIAPSQLSAWPNNGLLQWINFKWVQNFSIQGTGTIDGQGSAWWGIPDIQSEKFSGKSSKYIPSTKPTAVRFYASYNVTIRDVAIINSPLCHLKFDNCGGVKVLNITISSPGDSPNTDGIHIQNTQDVEVEHSTIGCGDDCVSIQTGCSNVNIHHINCGPGHGISLGSLGKDNSLACVYNVTVQNITIQDALSGVRIKTWQGGLGSVKNISFSGIQVSNVRIPIVIDQFYCDKKRCKNQTGAVEIEGIKYDQITGTYAAQPIHLACSDAVPCTNIDLNDIQLEPSQTARGIQQGLCWNSYGKSQAPLIPSSINCLQKSGNLAKSMRKSSHPKKQPC</sequence>
<keyword evidence="3" id="KW-0134">Cell wall</keyword>